<comment type="caution">
    <text evidence="3">The sequence shown here is derived from an EMBL/GenBank/DDBJ whole genome shotgun (WGS) entry which is preliminary data.</text>
</comment>
<protein>
    <submittedName>
        <fullName evidence="3">Uncharacterized protein</fullName>
    </submittedName>
</protein>
<feature type="region of interest" description="Disordered" evidence="1">
    <location>
        <begin position="36"/>
        <end position="57"/>
    </location>
</feature>
<feature type="signal peptide" evidence="2">
    <location>
        <begin position="1"/>
        <end position="21"/>
    </location>
</feature>
<dbReference type="Proteomes" id="UP000729913">
    <property type="component" value="Unassembled WGS sequence"/>
</dbReference>
<reference evidence="3" key="1">
    <citation type="submission" date="2020-03" db="EMBL/GenBank/DDBJ databases">
        <authorList>
            <person name="Chebbi M.A."/>
            <person name="Drezen J.M."/>
        </authorList>
    </citation>
    <scope>NUCLEOTIDE SEQUENCE</scope>
    <source>
        <tissue evidence="3">Whole body</tissue>
    </source>
</reference>
<reference evidence="3" key="2">
    <citation type="submission" date="2021-04" db="EMBL/GenBank/DDBJ databases">
        <title>Genome-wide patterns of bracovirus chromosomal integration into multiple host tissues during parasitism.</title>
        <authorList>
            <person name="Chebbi M.A.C."/>
        </authorList>
    </citation>
    <scope>NUCLEOTIDE SEQUENCE</scope>
    <source>
        <tissue evidence="3">Whole body</tissue>
    </source>
</reference>
<evidence type="ECO:0000256" key="1">
    <source>
        <dbReference type="SAM" id="MobiDB-lite"/>
    </source>
</evidence>
<organism evidence="3 4">
    <name type="scientific">Cotesia typhae</name>
    <dbReference type="NCBI Taxonomy" id="2053667"/>
    <lineage>
        <taxon>Eukaryota</taxon>
        <taxon>Metazoa</taxon>
        <taxon>Ecdysozoa</taxon>
        <taxon>Arthropoda</taxon>
        <taxon>Hexapoda</taxon>
        <taxon>Insecta</taxon>
        <taxon>Pterygota</taxon>
        <taxon>Neoptera</taxon>
        <taxon>Endopterygota</taxon>
        <taxon>Hymenoptera</taxon>
        <taxon>Apocrita</taxon>
        <taxon>Ichneumonoidea</taxon>
        <taxon>Braconidae</taxon>
        <taxon>Microgastrinae</taxon>
        <taxon>Cotesia</taxon>
    </lineage>
</organism>
<name>A0A8J5RGS9_9HYME</name>
<dbReference type="EMBL" id="JAAOIC020000035">
    <property type="protein sequence ID" value="KAG8039519.1"/>
    <property type="molecule type" value="Genomic_DNA"/>
</dbReference>
<sequence>MLNANMFIISLAAELLQRAAATDSHINRDLRGDFYQGRLKPNEEPPKVPPGLTDRDQRLHRIHWNPQL</sequence>
<keyword evidence="4" id="KW-1185">Reference proteome</keyword>
<proteinExistence type="predicted"/>
<evidence type="ECO:0000313" key="4">
    <source>
        <dbReference type="Proteomes" id="UP000729913"/>
    </source>
</evidence>
<accession>A0A8J5RGS9</accession>
<feature type="chain" id="PRO_5035162756" evidence="2">
    <location>
        <begin position="22"/>
        <end position="68"/>
    </location>
</feature>
<gene>
    <name evidence="3" type="ORF">G9C98_008162</name>
</gene>
<dbReference type="AlphaFoldDB" id="A0A8J5RGS9"/>
<evidence type="ECO:0000313" key="3">
    <source>
        <dbReference type="EMBL" id="KAG8039519.1"/>
    </source>
</evidence>
<keyword evidence="2" id="KW-0732">Signal</keyword>
<evidence type="ECO:0000256" key="2">
    <source>
        <dbReference type="SAM" id="SignalP"/>
    </source>
</evidence>